<dbReference type="Gene3D" id="3.40.50.620">
    <property type="entry name" value="HUPs"/>
    <property type="match status" value="2"/>
</dbReference>
<evidence type="ECO:0000313" key="3">
    <source>
        <dbReference type="EMBL" id="PWU46478.1"/>
    </source>
</evidence>
<comment type="similarity">
    <text evidence="1">Belongs to the universal stress protein A family.</text>
</comment>
<comment type="caution">
    <text evidence="3">The sequence shown here is derived from an EMBL/GenBank/DDBJ whole genome shotgun (WGS) entry which is preliminary data.</text>
</comment>
<dbReference type="InterPro" id="IPR006015">
    <property type="entry name" value="Universal_stress_UspA"/>
</dbReference>
<dbReference type="PRINTS" id="PR01438">
    <property type="entry name" value="UNVRSLSTRESS"/>
</dbReference>
<organism evidence="3 4">
    <name type="scientific">Micromonospora globispora</name>
    <dbReference type="NCBI Taxonomy" id="1450148"/>
    <lineage>
        <taxon>Bacteria</taxon>
        <taxon>Bacillati</taxon>
        <taxon>Actinomycetota</taxon>
        <taxon>Actinomycetes</taxon>
        <taxon>Micromonosporales</taxon>
        <taxon>Micromonosporaceae</taxon>
        <taxon>Micromonospora</taxon>
    </lineage>
</organism>
<name>A0A317K1C0_9ACTN</name>
<dbReference type="InterPro" id="IPR006016">
    <property type="entry name" value="UspA"/>
</dbReference>
<dbReference type="AlphaFoldDB" id="A0A317K1C0"/>
<sequence length="286" mass="29071">MAVTAHGAVVAGIGSSDEDLQVVRLAAGEAAAHGRPLHLLHAFNWAAALEAPSIGGPRAAAESLLERAGKVAGEVAPAVPVSGEIVEGSPVAALIRASETAFMVAVGDGGMAGCPGCVPTDAPAVQLAARAGCPVLVGRAEPPPQGPVLVGVDGSASSETALCFAFACAARRGARLLAVRVVEPNRRDDSEDVLNRAVARYAEGQPSVPTECHTLRGDPGTVLLEQSRSAQVVLVAARGDEAWRGMLGAVSQTLLYHSPAPAIVVRGLTVRAPEGQHALTARDQRP</sequence>
<dbReference type="SUPFAM" id="SSF52402">
    <property type="entry name" value="Adenine nucleotide alpha hydrolases-like"/>
    <property type="match status" value="2"/>
</dbReference>
<evidence type="ECO:0000256" key="1">
    <source>
        <dbReference type="ARBA" id="ARBA00008791"/>
    </source>
</evidence>
<proteinExistence type="inferred from homology"/>
<protein>
    <submittedName>
        <fullName evidence="3">Universal stress protein</fullName>
    </submittedName>
</protein>
<feature type="domain" description="UspA" evidence="2">
    <location>
        <begin position="147"/>
        <end position="266"/>
    </location>
</feature>
<dbReference type="EMBL" id="QGSV01000219">
    <property type="protein sequence ID" value="PWU46478.1"/>
    <property type="molecule type" value="Genomic_DNA"/>
</dbReference>
<accession>A0A317K1C0</accession>
<dbReference type="RefSeq" id="WP_109945781.1">
    <property type="nucleotide sequence ID" value="NZ_QGSU01000220.1"/>
</dbReference>
<gene>
    <name evidence="3" type="ORF">DLJ46_17855</name>
</gene>
<dbReference type="Proteomes" id="UP000245683">
    <property type="component" value="Unassembled WGS sequence"/>
</dbReference>
<dbReference type="OrthoDB" id="3404132at2"/>
<dbReference type="InterPro" id="IPR014729">
    <property type="entry name" value="Rossmann-like_a/b/a_fold"/>
</dbReference>
<reference evidence="4" key="1">
    <citation type="submission" date="2018-05" db="EMBL/GenBank/DDBJ databases">
        <title>Micromonospora globispora sp. nov. and Micromonospora rugosa sp. nov., isolated from marine sediment.</title>
        <authorList>
            <person name="Carro L."/>
            <person name="Aysel V."/>
            <person name="Cetin D."/>
            <person name="Igual J.M."/>
            <person name="Klenk H.-P."/>
            <person name="Trujillo M.E."/>
            <person name="Sahin N."/>
        </authorList>
    </citation>
    <scope>NUCLEOTIDE SEQUENCE [LARGE SCALE GENOMIC DNA]</scope>
    <source>
        <strain evidence="4">S2904</strain>
    </source>
</reference>
<dbReference type="PANTHER" id="PTHR46268:SF6">
    <property type="entry name" value="UNIVERSAL STRESS PROTEIN UP12"/>
    <property type="match status" value="1"/>
</dbReference>
<dbReference type="PANTHER" id="PTHR46268">
    <property type="entry name" value="STRESS RESPONSE PROTEIN NHAX"/>
    <property type="match status" value="1"/>
</dbReference>
<evidence type="ECO:0000259" key="2">
    <source>
        <dbReference type="Pfam" id="PF00582"/>
    </source>
</evidence>
<feature type="domain" description="UspA" evidence="2">
    <location>
        <begin position="9"/>
        <end position="137"/>
    </location>
</feature>
<keyword evidence="4" id="KW-1185">Reference proteome</keyword>
<evidence type="ECO:0000313" key="4">
    <source>
        <dbReference type="Proteomes" id="UP000245683"/>
    </source>
</evidence>
<dbReference type="Pfam" id="PF00582">
    <property type="entry name" value="Usp"/>
    <property type="match status" value="2"/>
</dbReference>